<name>A0AAW3IUG2_VIBPH</name>
<proteinExistence type="predicted"/>
<dbReference type="RefSeq" id="WP_017789016.1">
    <property type="nucleotide sequence ID" value="NZ_CP010883.1"/>
</dbReference>
<dbReference type="EMBL" id="LIRS01000068">
    <property type="protein sequence ID" value="KOY32171.1"/>
    <property type="molecule type" value="Genomic_DNA"/>
</dbReference>
<organism evidence="1 2">
    <name type="scientific">Vibrio parahaemolyticus</name>
    <dbReference type="NCBI Taxonomy" id="670"/>
    <lineage>
        <taxon>Bacteria</taxon>
        <taxon>Pseudomonadati</taxon>
        <taxon>Pseudomonadota</taxon>
        <taxon>Gammaproteobacteria</taxon>
        <taxon>Vibrionales</taxon>
        <taxon>Vibrionaceae</taxon>
        <taxon>Vibrio</taxon>
    </lineage>
</organism>
<evidence type="ECO:0000313" key="2">
    <source>
        <dbReference type="Proteomes" id="UP000037697"/>
    </source>
</evidence>
<accession>A0AAW3IUG2</accession>
<evidence type="ECO:0000313" key="1">
    <source>
        <dbReference type="EMBL" id="KOY32171.1"/>
    </source>
</evidence>
<reference evidence="1 2" key="1">
    <citation type="submission" date="2015-07" db="EMBL/GenBank/DDBJ databases">
        <title>Foodborne Vibrio parahaemolyticus Isolates.</title>
        <authorList>
            <person name="Ronholm J."/>
            <person name="Petronella N."/>
            <person name="Kenwell R."/>
            <person name="Banerjee S."/>
        </authorList>
    </citation>
    <scope>NUCLEOTIDE SEQUENCE [LARGE SCALE GENOMIC DNA]</scope>
    <source>
        <strain evidence="1 2">HS-06-05</strain>
    </source>
</reference>
<sequence length="399" mass="45452">MKSKDHKVKKQRWSRKVYSKYTKFKRKSRKLKTRKQSCSRVHVKKARTYTPSYAKPKPVKFKLNAKMLTVGHVFEDDRAKVLSFFDSICTFLAKPENEGFRGEVCLRLENVEKVDPTGCAFLFSYLEMFQELYPTVQFKIKYPNKIKGHTGTNISTIQPNHIFNHLGLYKQLGSPKAPLCHTLPPPQVSVWATDSFTNSDSTLVGEILKSVCKKMPTVSNEQVRQIYKILIEAVNNCPEHAYDELFMAAKGLTFNKTRCLFAIIEDRLVVVVGDLGVGIRYTLDNGKAKNSWEVIKRWERMFNKNKLFSSKDSEYLEGMINIRNVRDRKSRHKKHDYRGWGGVDLKNAIKGLGGKLLVMSGTGSLLLDASNSGDLVVQPKDFDIGLNGTLISMSIPLKD</sequence>
<comment type="caution">
    <text evidence="1">The sequence shown here is derived from an EMBL/GenBank/DDBJ whole genome shotgun (WGS) entry which is preliminary data.</text>
</comment>
<gene>
    <name evidence="1" type="ORF">ACX05_12730</name>
</gene>
<dbReference type="AlphaFoldDB" id="A0AAW3IUG2"/>
<dbReference type="Proteomes" id="UP000037697">
    <property type="component" value="Unassembled WGS sequence"/>
</dbReference>
<protein>
    <submittedName>
        <fullName evidence="1">Uncharacterized protein</fullName>
    </submittedName>
</protein>